<dbReference type="GO" id="GO:0004641">
    <property type="term" value="F:phosphoribosylformylglycinamidine cyclo-ligase activity"/>
    <property type="evidence" value="ECO:0007669"/>
    <property type="project" value="UniProtKB-EC"/>
</dbReference>
<dbReference type="AlphaFoldDB" id="F3UDQ8"/>
<reference evidence="1 2" key="1">
    <citation type="submission" date="2011-03" db="EMBL/GenBank/DDBJ databases">
        <authorList>
            <person name="Muzny D."/>
            <person name="Qin X."/>
            <person name="Deng J."/>
            <person name="Jiang H."/>
            <person name="Liu Y."/>
            <person name="Qu J."/>
            <person name="Song X.-Z."/>
            <person name="Zhang L."/>
            <person name="Thornton R."/>
            <person name="Coyle M."/>
            <person name="Francisco L."/>
            <person name="Jackson L."/>
            <person name="Javaid M."/>
            <person name="Korchina V."/>
            <person name="Kovar C."/>
            <person name="Mata R."/>
            <person name="Mathew T."/>
            <person name="Ngo R."/>
            <person name="Nguyen L."/>
            <person name="Nguyen N."/>
            <person name="Okwuonu G."/>
            <person name="Ongeri F."/>
            <person name="Pham C."/>
            <person name="Simmons D."/>
            <person name="Wilczek-Boney K."/>
            <person name="Hale W."/>
            <person name="Jakkamsetti A."/>
            <person name="Pham P."/>
            <person name="Ruth R."/>
            <person name="San Lucas F."/>
            <person name="Warren J."/>
            <person name="Zhang J."/>
            <person name="Zhao Z."/>
            <person name="Zhou C."/>
            <person name="Zhu D."/>
            <person name="Lee S."/>
            <person name="Bess C."/>
            <person name="Blankenburg K."/>
            <person name="Forbes L."/>
            <person name="Fu Q."/>
            <person name="Gubbala S."/>
            <person name="Hirani K."/>
            <person name="Jayaseelan J.C."/>
            <person name="Lara F."/>
            <person name="Munidasa M."/>
            <person name="Palculict T."/>
            <person name="Patil S."/>
            <person name="Pu L.-L."/>
            <person name="Saada N."/>
            <person name="Tang L."/>
            <person name="Weissenberger G."/>
            <person name="Zhu Y."/>
            <person name="Hemphill L."/>
            <person name="Shang Y."/>
            <person name="Youmans B."/>
            <person name="Ayvaz T."/>
            <person name="Ross M."/>
            <person name="Santibanez J."/>
            <person name="Aqrawi P."/>
            <person name="Gross S."/>
            <person name="Joshi V."/>
            <person name="Fowler G."/>
            <person name="Nazareth L."/>
            <person name="Reid J."/>
            <person name="Worley K."/>
            <person name="Petrosino J."/>
            <person name="Highlander S."/>
            <person name="Gibbs R."/>
        </authorList>
    </citation>
    <scope>NUCLEOTIDE SEQUENCE [LARGE SCALE GENOMIC DNA]</scope>
    <source>
        <strain evidence="1 2">SK1056</strain>
    </source>
</reference>
<gene>
    <name evidence="1" type="primary">purM</name>
    <name evidence="1" type="ORF">HMPREF9393_1665</name>
</gene>
<organism evidence="1 2">
    <name type="scientific">Streptococcus sanguinis SK1056</name>
    <dbReference type="NCBI Taxonomy" id="888820"/>
    <lineage>
        <taxon>Bacteria</taxon>
        <taxon>Bacillati</taxon>
        <taxon>Bacillota</taxon>
        <taxon>Bacilli</taxon>
        <taxon>Lactobacillales</taxon>
        <taxon>Streptococcaceae</taxon>
        <taxon>Streptococcus</taxon>
    </lineage>
</organism>
<dbReference type="HOGENOM" id="CLU_2920950_0_0_9"/>
<protein>
    <submittedName>
        <fullName evidence="1">Phosphoribosylaminoimidazole synthetase</fullName>
        <ecNumber evidence="1">6.3.3.1</ecNumber>
    </submittedName>
</protein>
<evidence type="ECO:0000313" key="2">
    <source>
        <dbReference type="Proteomes" id="UP000004171"/>
    </source>
</evidence>
<accession>F3UDQ8</accession>
<proteinExistence type="predicted"/>
<dbReference type="Proteomes" id="UP000004171">
    <property type="component" value="Unassembled WGS sequence"/>
</dbReference>
<dbReference type="EC" id="6.3.3.1" evidence="1"/>
<sequence>MIFISLLLYLELQKGTDLGADLKEAIGCQTSSLSHFNIQHFFLKKYYALVRYVTFKKQNMV</sequence>
<comment type="caution">
    <text evidence="1">The sequence shown here is derived from an EMBL/GenBank/DDBJ whole genome shotgun (WGS) entry which is preliminary data.</text>
</comment>
<keyword evidence="1" id="KW-0436">Ligase</keyword>
<evidence type="ECO:0000313" key="1">
    <source>
        <dbReference type="EMBL" id="EGJ37884.1"/>
    </source>
</evidence>
<dbReference type="EMBL" id="AFFL01000004">
    <property type="protein sequence ID" value="EGJ37884.1"/>
    <property type="molecule type" value="Genomic_DNA"/>
</dbReference>
<name>F3UDQ8_STRSA</name>